<reference evidence="2 3" key="1">
    <citation type="journal article" date="1999" name="Proc. Jpn. Acad.">
        <title>Determination of the complete genomic DNA sequence of Thermoplasma volvanium GSS1.</title>
        <authorList>
            <person name="Kawashima T."/>
            <person name="Yamamoto Y."/>
            <person name="Aramaki H."/>
            <person name="Nunoshiba T."/>
            <person name="Kawamoto T."/>
            <person name="Watanabe K."/>
            <person name="Yamazaki M."/>
            <person name="Kanehori K."/>
            <person name="Amano N."/>
            <person name="Ohya Y."/>
            <person name="Makino K."/>
            <person name="Suzuki M."/>
        </authorList>
    </citation>
    <scope>NUCLEOTIDE SEQUENCE [LARGE SCALE GENOMIC DNA]</scope>
    <source>
        <strain evidence="3">ATCC 51530 / DSM 4299 / JCM 9571 / NBRC 15438 / GSS1</strain>
    </source>
</reference>
<dbReference type="AlphaFoldDB" id="Q978F6"/>
<dbReference type="GO" id="GO:0016491">
    <property type="term" value="F:oxidoreductase activity"/>
    <property type="evidence" value="ECO:0007669"/>
    <property type="project" value="InterPro"/>
</dbReference>
<protein>
    <submittedName>
        <fullName evidence="2">Pyruvate dehydrogenase E3 / dihydrolipoamide dehydrogenase</fullName>
    </submittedName>
</protein>
<evidence type="ECO:0000313" key="3">
    <source>
        <dbReference type="Proteomes" id="UP000001017"/>
    </source>
</evidence>
<evidence type="ECO:0000313" key="2">
    <source>
        <dbReference type="EMBL" id="BAB60601.1"/>
    </source>
</evidence>
<reference evidence="2 3" key="2">
    <citation type="journal article" date="2000" name="Proc. Natl. Acad. Sci. U.S.A.">
        <title>Archaeal adaptation to higher temperatures revealed by genomic sequence of Thermoplasma volcanium.</title>
        <authorList>
            <person name="Kawashima T."/>
            <person name="Amano N."/>
            <person name="Koike H."/>
            <person name="Makino S."/>
            <person name="Higuchi S."/>
            <person name="Kawashima-Ohya Y."/>
            <person name="Watanabe K."/>
            <person name="Yamazaki M."/>
            <person name="Kanehori K."/>
            <person name="Kawamoto T."/>
            <person name="Nunoshiba T."/>
            <person name="Yamamoto Y."/>
            <person name="Aramaki H."/>
            <person name="Makino K."/>
            <person name="Suzuki M."/>
        </authorList>
    </citation>
    <scope>NUCLEOTIDE SEQUENCE [LARGE SCALE GENOMIC DNA]</scope>
    <source>
        <strain evidence="3">ATCC 51530 / DSM 4299 / JCM 9571 / NBRC 15438 / GSS1</strain>
    </source>
</reference>
<dbReference type="PaxDb" id="273116-14325698"/>
<dbReference type="PANTHER" id="PTHR43755:SF1">
    <property type="entry name" value="FAD-DEPENDENT PYRIDINE NUCLEOTIDE-DISULPHIDE OXIDOREDUCTASE"/>
    <property type="match status" value="1"/>
</dbReference>
<dbReference type="InterPro" id="IPR036188">
    <property type="entry name" value="FAD/NAD-bd_sf"/>
</dbReference>
<name>Q978F6_THEVO</name>
<sequence>MMSMASKVLIVGDGDAGTIMANKLRFHTDIKDVEITVVGNSKEHYFKPDGVHISFSMIDYKRSVKPTEFLFNYGVNYVRDEVTRIDVADKTVSTKSGRNLDYDYLIIATGDRFTPEDIPGYETDAKHFYDLPHALELQKEIKSFKGGKIVIGQASIPIMCPPAPYEFTFLLEEYLNFHGLKDKTEIHYIYPLNRVFTIPNVSDFVAKRMEERGIITHTLFNVESVDPKNKKIQSLEGESINYDLLVLIPPHRGQKVITDSGLADDSGYIDVDKYKLNYKDYDNVFAIGDATNLPVSKAGATAHFQSMYLSNRIASETSGNIYNELYEGDVACTTVTGYEKGVTLYFNYNKPPKAKFDSKLDYFLKWQSADTFFSSMVRGVA</sequence>
<organism evidence="2 3">
    <name type="scientific">Thermoplasma volcanium (strain ATCC 51530 / DSM 4299 / JCM 9571 / NBRC 15438 / GSS1)</name>
    <dbReference type="NCBI Taxonomy" id="273116"/>
    <lineage>
        <taxon>Archaea</taxon>
        <taxon>Methanobacteriati</taxon>
        <taxon>Thermoplasmatota</taxon>
        <taxon>Thermoplasmata</taxon>
        <taxon>Thermoplasmatales</taxon>
        <taxon>Thermoplasmataceae</taxon>
        <taxon>Thermoplasma</taxon>
    </lineage>
</organism>
<accession>Q978F6</accession>
<dbReference type="PANTHER" id="PTHR43755">
    <property type="match status" value="1"/>
</dbReference>
<proteinExistence type="predicted"/>
<evidence type="ECO:0000259" key="1">
    <source>
        <dbReference type="Pfam" id="PF07992"/>
    </source>
</evidence>
<dbReference type="SUPFAM" id="SSF51905">
    <property type="entry name" value="FAD/NAD(P)-binding domain"/>
    <property type="match status" value="2"/>
</dbReference>
<keyword evidence="2" id="KW-0670">Pyruvate</keyword>
<gene>
    <name evidence="2" type="ORF">TVG1508405</name>
</gene>
<dbReference type="eggNOG" id="arCOG01064">
    <property type="taxonomic scope" value="Archaea"/>
</dbReference>
<dbReference type="KEGG" id="tvo:TVG1508405"/>
<dbReference type="Gene3D" id="3.50.50.60">
    <property type="entry name" value="FAD/NAD(P)-binding domain"/>
    <property type="match status" value="2"/>
</dbReference>
<dbReference type="HOGENOM" id="CLU_030742_5_0_2"/>
<dbReference type="EMBL" id="BA000011">
    <property type="protein sequence ID" value="BAB60601.1"/>
    <property type="molecule type" value="Genomic_DNA"/>
</dbReference>
<dbReference type="InterPro" id="IPR052541">
    <property type="entry name" value="SQRD"/>
</dbReference>
<dbReference type="PhylomeDB" id="Q978F6"/>
<dbReference type="STRING" id="273116.gene:9382271"/>
<keyword evidence="3" id="KW-1185">Reference proteome</keyword>
<dbReference type="InterPro" id="IPR023753">
    <property type="entry name" value="FAD/NAD-binding_dom"/>
</dbReference>
<dbReference type="Pfam" id="PF07992">
    <property type="entry name" value="Pyr_redox_2"/>
    <property type="match status" value="1"/>
</dbReference>
<dbReference type="Proteomes" id="UP000001017">
    <property type="component" value="Chromosome"/>
</dbReference>
<feature type="domain" description="FAD/NAD(P)-binding" evidence="1">
    <location>
        <begin position="7"/>
        <end position="294"/>
    </location>
</feature>